<feature type="site" description="Increases nucleophilicity of active site Cys" evidence="8">
    <location>
        <position position="413"/>
    </location>
</feature>
<dbReference type="CDD" id="cd05388">
    <property type="entry name" value="CobB_N"/>
    <property type="match status" value="1"/>
</dbReference>
<comment type="cofactor">
    <cofactor evidence="1 8">
        <name>Mg(2+)</name>
        <dbReference type="ChEBI" id="CHEBI:18420"/>
    </cofactor>
</comment>
<evidence type="ECO:0000256" key="2">
    <source>
        <dbReference type="ARBA" id="ARBA00022573"/>
    </source>
</evidence>
<proteinExistence type="inferred from homology"/>
<dbReference type="InterPro" id="IPR027417">
    <property type="entry name" value="P-loop_NTPase"/>
</dbReference>
<dbReference type="InterPro" id="IPR029062">
    <property type="entry name" value="Class_I_gatase-like"/>
</dbReference>
<dbReference type="GO" id="GO:0009236">
    <property type="term" value="P:cobalamin biosynthetic process"/>
    <property type="evidence" value="ECO:0007669"/>
    <property type="project" value="UniProtKB-UniRule"/>
</dbReference>
<dbReference type="PANTHER" id="PTHR43873">
    <property type="entry name" value="COBYRINATE A,C-DIAMIDE SYNTHASE"/>
    <property type="match status" value="1"/>
</dbReference>
<evidence type="ECO:0000256" key="3">
    <source>
        <dbReference type="ARBA" id="ARBA00022598"/>
    </source>
</evidence>
<feature type="domain" description="CobQ/CobB/MinD/ParA nucleotide binding" evidence="9">
    <location>
        <begin position="4"/>
        <end position="178"/>
    </location>
</feature>
<evidence type="ECO:0000259" key="10">
    <source>
        <dbReference type="Pfam" id="PF07685"/>
    </source>
</evidence>
<dbReference type="Pfam" id="PF07685">
    <property type="entry name" value="GATase_3"/>
    <property type="match status" value="1"/>
</dbReference>
<evidence type="ECO:0000313" key="11">
    <source>
        <dbReference type="EMBL" id="OKY78064.1"/>
    </source>
</evidence>
<dbReference type="PANTHER" id="PTHR43873:SF1">
    <property type="entry name" value="COBYRINATE A,C-DIAMIDE SYNTHASE"/>
    <property type="match status" value="1"/>
</dbReference>
<keyword evidence="2 8" id="KW-0169">Cobalamin biosynthesis</keyword>
<dbReference type="HAMAP" id="MF_00027">
    <property type="entry name" value="CobB_CbiA"/>
    <property type="match status" value="1"/>
</dbReference>
<keyword evidence="5 8" id="KW-0067">ATP-binding</keyword>
<dbReference type="EMBL" id="MSDW01000001">
    <property type="protein sequence ID" value="OKY78064.1"/>
    <property type="molecule type" value="Genomic_DNA"/>
</dbReference>
<feature type="domain" description="CobB/CobQ-like glutamine amidotransferase" evidence="10">
    <location>
        <begin position="231"/>
        <end position="415"/>
    </location>
</feature>
<evidence type="ECO:0000256" key="5">
    <source>
        <dbReference type="ARBA" id="ARBA00022840"/>
    </source>
</evidence>
<comment type="domain">
    <text evidence="8">Comprises of two domains. The C-terminal domain contains the binding site for glutamine and catalyzes the hydrolysis of this substrate to glutamate and ammonia. The N-terminal domain is anticipated to bind ATP and cobyrinate and catalyzes the ultimate synthesis of the diamide product. The ammonia produced via the glutaminase domain is probably translocated to the adjacent domain via a molecular tunnel, where it reacts with an activated intermediate.</text>
</comment>
<dbReference type="Gene3D" id="3.40.50.880">
    <property type="match status" value="1"/>
</dbReference>
<evidence type="ECO:0000256" key="7">
    <source>
        <dbReference type="ARBA" id="ARBA00022962"/>
    </source>
</evidence>
<comment type="miscellaneous">
    <text evidence="8">The a and c carboxylates of cobyrinate are activated for nucleophilic attack via formation of a phosphorylated intermediate by ATP. CbiA catalyzes first the amidation of the c-carboxylate, and then that of the a-carboxylate.</text>
</comment>
<dbReference type="InterPro" id="IPR011698">
    <property type="entry name" value="GATase_3"/>
</dbReference>
<feature type="active site" description="Nucleophile" evidence="8">
    <location>
        <position position="311"/>
    </location>
</feature>
<keyword evidence="3 8" id="KW-0436">Ligase</keyword>
<dbReference type="Pfam" id="PF01656">
    <property type="entry name" value="CbiA"/>
    <property type="match status" value="1"/>
</dbReference>
<dbReference type="Proteomes" id="UP000185744">
    <property type="component" value="Unassembled WGS sequence"/>
</dbReference>
<comment type="caution">
    <text evidence="11">The sequence shown here is derived from an EMBL/GenBank/DDBJ whole genome shotgun (WGS) entry which is preliminary data.</text>
</comment>
<accession>A0A1Q6DUM7</accession>
<dbReference type="Gene3D" id="3.40.50.300">
    <property type="entry name" value="P-loop containing nucleotide triphosphate hydrolases"/>
    <property type="match status" value="1"/>
</dbReference>
<keyword evidence="12" id="KW-1185">Reference proteome</keyword>
<comment type="function">
    <text evidence="8">Catalyzes the ATP-dependent amidation of the two carboxylate groups at positions a and c of cobyrinate, using either L-glutamine or ammonia as the nitrogen source.</text>
</comment>
<evidence type="ECO:0000256" key="6">
    <source>
        <dbReference type="ARBA" id="ARBA00022842"/>
    </source>
</evidence>
<protein>
    <recommendedName>
        <fullName evidence="8">Cobyrinate a,c-diamide synthase</fullName>
        <ecNumber evidence="8">6.3.5.11</ecNumber>
    </recommendedName>
    <alternativeName>
        <fullName evidence="8">Cobyrinic acid a,c-diamide synthetase</fullName>
    </alternativeName>
</protein>
<dbReference type="SUPFAM" id="SSF52317">
    <property type="entry name" value="Class I glutamine amidotransferase-like"/>
    <property type="match status" value="1"/>
</dbReference>
<dbReference type="InterPro" id="IPR002586">
    <property type="entry name" value="CobQ/CobB/MinD/ParA_Nub-bd_dom"/>
</dbReference>
<organism evidence="11 12">
    <name type="scientific">Methanohalarchaeum thermophilum</name>
    <dbReference type="NCBI Taxonomy" id="1903181"/>
    <lineage>
        <taxon>Archaea</taxon>
        <taxon>Methanobacteriati</taxon>
        <taxon>Methanobacteriota</taxon>
        <taxon>Methanonatronarchaeia</taxon>
        <taxon>Methanonatronarchaeales</taxon>
        <taxon>Methanonatronarchaeaceae</taxon>
        <taxon>Candidatus Methanohalarchaeum</taxon>
    </lineage>
</organism>
<name>A0A1Q6DUM7_METT1</name>
<dbReference type="PROSITE" id="PS51274">
    <property type="entry name" value="GATASE_COBBQ"/>
    <property type="match status" value="1"/>
</dbReference>
<dbReference type="STRING" id="1903181.BTN85_0549"/>
<evidence type="ECO:0000256" key="4">
    <source>
        <dbReference type="ARBA" id="ARBA00022741"/>
    </source>
</evidence>
<evidence type="ECO:0000256" key="8">
    <source>
        <dbReference type="HAMAP-Rule" id="MF_00027"/>
    </source>
</evidence>
<comment type="catalytic activity">
    <reaction evidence="8">
        <text>cob(II)yrinate + 2 L-glutamine + 2 ATP + 2 H2O = cob(II)yrinate a,c diamide + 2 L-glutamate + 2 ADP + 2 phosphate + 2 H(+)</text>
        <dbReference type="Rhea" id="RHEA:26289"/>
        <dbReference type="ChEBI" id="CHEBI:15377"/>
        <dbReference type="ChEBI" id="CHEBI:15378"/>
        <dbReference type="ChEBI" id="CHEBI:29985"/>
        <dbReference type="ChEBI" id="CHEBI:30616"/>
        <dbReference type="ChEBI" id="CHEBI:43474"/>
        <dbReference type="ChEBI" id="CHEBI:58359"/>
        <dbReference type="ChEBI" id="CHEBI:58537"/>
        <dbReference type="ChEBI" id="CHEBI:58894"/>
        <dbReference type="ChEBI" id="CHEBI:456216"/>
        <dbReference type="EC" id="6.3.5.11"/>
    </reaction>
</comment>
<evidence type="ECO:0000313" key="12">
    <source>
        <dbReference type="Proteomes" id="UP000185744"/>
    </source>
</evidence>
<keyword evidence="6 8" id="KW-0460">Magnesium</keyword>
<keyword evidence="7 8" id="KW-0315">Glutamine amidotransferase</keyword>
<dbReference type="EC" id="6.3.5.11" evidence="8"/>
<dbReference type="GO" id="GO:0042242">
    <property type="term" value="F:cobyrinic acid a,c-diamide synthase activity"/>
    <property type="evidence" value="ECO:0007669"/>
    <property type="project" value="UniProtKB-UniRule"/>
</dbReference>
<evidence type="ECO:0000259" key="9">
    <source>
        <dbReference type="Pfam" id="PF01656"/>
    </source>
</evidence>
<comment type="pathway">
    <text evidence="8">Cofactor biosynthesis; adenosylcobalamin biosynthesis; cob(II)yrinate a,c-diamide from sirohydrochlorin (anaerobic route): step 10/10.</text>
</comment>
<gene>
    <name evidence="8" type="primary">cbiA</name>
    <name evidence="11" type="ORF">BTN85_0549</name>
</gene>
<comment type="similarity">
    <text evidence="8">Belongs to the CobB/CbiA family.</text>
</comment>
<dbReference type="InterPro" id="IPR004484">
    <property type="entry name" value="CbiA/CobB_synth"/>
</dbReference>
<dbReference type="UniPathway" id="UPA00148">
    <property type="reaction ID" value="UER00231"/>
</dbReference>
<dbReference type="CDD" id="cd03130">
    <property type="entry name" value="GATase1_CobB"/>
    <property type="match status" value="1"/>
</dbReference>
<reference evidence="11" key="1">
    <citation type="submission" date="2016-12" db="EMBL/GenBank/DDBJ databases">
        <title>Discovery of methanogenic haloarchaea.</title>
        <authorList>
            <person name="Sorokin D.Y."/>
            <person name="Makarova K.S."/>
            <person name="Abbas B."/>
            <person name="Ferrer M."/>
            <person name="Golyshin P.N."/>
        </authorList>
    </citation>
    <scope>NUCLEOTIDE SEQUENCE [LARGE SCALE GENOMIC DNA]</scope>
    <source>
        <strain evidence="11">HMET1</strain>
    </source>
</reference>
<dbReference type="NCBIfam" id="NF002204">
    <property type="entry name" value="PRK01077.1"/>
    <property type="match status" value="1"/>
</dbReference>
<dbReference type="GO" id="GO:0005524">
    <property type="term" value="F:ATP binding"/>
    <property type="evidence" value="ECO:0007669"/>
    <property type="project" value="UniProtKB-UniRule"/>
</dbReference>
<dbReference type="SUPFAM" id="SSF52540">
    <property type="entry name" value="P-loop containing nucleoside triphosphate hydrolases"/>
    <property type="match status" value="1"/>
</dbReference>
<sequence length="433" mass="48446">MRGIVIAGTSSGIGKTTITLAVMNALRGEVQPYKVGPDYIDPSHHKEITEKPSRNLDIFMMDEKGVRENYSRGEGDFGVIEGVMGLYDSYEESTAKVAEILDLPVILVVDATNGMESVAATALGFKEYGEVDVAGVIVNKVSSKKQLEGIKDGLKRAEIDYLGMVQYENEFEIPSRHLGLYMGKENPLDEEKLNKVSKNLKIEEITNKTREKSFNLNYSEENDHIDEDIPKIGVACDPAFNFYYTRNIEILSKISDPVFFSPIEDELPLADGYYFGGGYPELYIKNLSENSSIKDDLVDAASRGKPIFGECGGFMYLSDKIKYKGENYKMAGILPVEIEMTDSLQSVGYSRLKAKKDSPISDKGEYIKGHEFHYSKSHLKKDAKTVFDMKRGKGVNGKEDGVIEYNALGCYTHLHGCTQGYLNKFVYEAREKR</sequence>
<dbReference type="AlphaFoldDB" id="A0A1Q6DUM7"/>
<evidence type="ECO:0000256" key="1">
    <source>
        <dbReference type="ARBA" id="ARBA00001946"/>
    </source>
</evidence>
<dbReference type="NCBIfam" id="TIGR00379">
    <property type="entry name" value="cobB"/>
    <property type="match status" value="1"/>
</dbReference>
<keyword evidence="4 8" id="KW-0547">Nucleotide-binding</keyword>
<dbReference type="InParanoid" id="A0A1Q6DUM7"/>